<dbReference type="InterPro" id="IPR033645">
    <property type="entry name" value="VirB9/CagX/TrbG_C"/>
</dbReference>
<dbReference type="InterPro" id="IPR010258">
    <property type="entry name" value="Conjugal_tfr_TrbG/VirB9/CagX"/>
</dbReference>
<dbReference type="RefSeq" id="WP_020246051.1">
    <property type="nucleotide sequence ID" value="NZ_CP016547.1"/>
</dbReference>
<dbReference type="Pfam" id="PF03524">
    <property type="entry name" value="CagX"/>
    <property type="match status" value="1"/>
</dbReference>
<dbReference type="EMBL" id="KY075654">
    <property type="protein sequence ID" value="AQZ20332.1"/>
    <property type="molecule type" value="Genomic_DNA"/>
</dbReference>
<dbReference type="CDD" id="cd06911">
    <property type="entry name" value="VirB9_CagX_TrbG"/>
    <property type="match status" value="1"/>
</dbReference>
<evidence type="ECO:0000256" key="1">
    <source>
        <dbReference type="ARBA" id="ARBA00006135"/>
    </source>
</evidence>
<sequence length="82" mass="9601">MRWTNKQEIPVLYRVDADGNEHLVNGDRNKNTMVYYDVAENLRLRLGDQVADIRTSSIVNRPWNKKGTSNGKTRVEKFSYEK</sequence>
<dbReference type="AlphaFoldDB" id="A0A1U9XFU6"/>
<organism evidence="3">
    <name type="scientific">Escherichia coli</name>
    <dbReference type="NCBI Taxonomy" id="562"/>
    <lineage>
        <taxon>Bacteria</taxon>
        <taxon>Pseudomonadati</taxon>
        <taxon>Pseudomonadota</taxon>
        <taxon>Gammaproteobacteria</taxon>
        <taxon>Enterobacterales</taxon>
        <taxon>Enterobacteriaceae</taxon>
        <taxon>Escherichia</taxon>
    </lineage>
</organism>
<comment type="similarity">
    <text evidence="1">Belongs to the TrbG/VirB9 family.</text>
</comment>
<proteinExistence type="inferred from homology"/>
<dbReference type="Gene3D" id="2.60.40.2500">
    <property type="match status" value="1"/>
</dbReference>
<evidence type="ECO:0000313" key="3">
    <source>
        <dbReference type="EMBL" id="AQZ20332.1"/>
    </source>
</evidence>
<accession>A0A1U9XFU6</accession>
<protein>
    <submittedName>
        <fullName evidence="3">Conjugal transfer protein</fullName>
    </submittedName>
</protein>
<keyword evidence="3" id="KW-0614">Plasmid</keyword>
<evidence type="ECO:0000256" key="2">
    <source>
        <dbReference type="ARBA" id="ARBA00022729"/>
    </source>
</evidence>
<dbReference type="InterPro" id="IPR038161">
    <property type="entry name" value="VirB9/CagX/TrbG_C_sf"/>
</dbReference>
<gene>
    <name evidence="3" type="ORF">pLishui142-1_00063</name>
</gene>
<geneLocation type="plasmid" evidence="3">
    <name>pLishui142-1</name>
</geneLocation>
<keyword evidence="2" id="KW-0732">Signal</keyword>
<name>A0A1U9XFU6_ECOLX</name>
<reference evidence="3" key="1">
    <citation type="submission" date="2016-10" db="EMBL/GenBank/DDBJ databases">
        <authorList>
            <person name="Sun J."/>
        </authorList>
    </citation>
    <scope>NUCLEOTIDE SEQUENCE</scope>
    <source>
        <strain evidence="3">Lishui142</strain>
        <plasmid evidence="3">pLishui142-1</plasmid>
    </source>
</reference>